<evidence type="ECO:0000313" key="2">
    <source>
        <dbReference type="Proteomes" id="UP001234202"/>
    </source>
</evidence>
<organism evidence="1 2">
    <name type="scientific">Naganishia onofrii</name>
    <dbReference type="NCBI Taxonomy" id="1851511"/>
    <lineage>
        <taxon>Eukaryota</taxon>
        <taxon>Fungi</taxon>
        <taxon>Dikarya</taxon>
        <taxon>Basidiomycota</taxon>
        <taxon>Agaricomycotina</taxon>
        <taxon>Tremellomycetes</taxon>
        <taxon>Filobasidiales</taxon>
        <taxon>Filobasidiaceae</taxon>
        <taxon>Naganishia</taxon>
    </lineage>
</organism>
<gene>
    <name evidence="1" type="ORF">QFC24_006657</name>
</gene>
<evidence type="ECO:0000313" key="1">
    <source>
        <dbReference type="EMBL" id="KAJ9116766.1"/>
    </source>
</evidence>
<sequence length="283" mass="31595">MSNAPQHNNMPKLNFDLSKLPNLTDLSAENLCENVQAINSLCENPRLKAIMERLVQHSHAFVREVGLTTEEWMQAIEFLTAVGQKCSPIRQEFILLSDVLGISALVDNLNFPKPAISTGESIASEGKGEYMLVLGKVVDTEGNPVKGVTMETWETDDTGMYDTQHDGQFAVDCRGQLKLDDDGLYKFRAVRPVPYPIPNDGPVGDLLQKLNRHEYRPAHLHMMLSAPGFEPLTTALYFEGDPFITRRVITKPSSKIHQLQADTCFIRFPCSPLATPSLVSNRR</sequence>
<protein>
    <submittedName>
        <fullName evidence="1">Uncharacterized protein</fullName>
    </submittedName>
</protein>
<comment type="caution">
    <text evidence="1">The sequence shown here is derived from an EMBL/GenBank/DDBJ whole genome shotgun (WGS) entry which is preliminary data.</text>
</comment>
<proteinExistence type="predicted"/>
<name>A0ACC2WZH6_9TREE</name>
<keyword evidence="2" id="KW-1185">Reference proteome</keyword>
<accession>A0ACC2WZH6</accession>
<reference evidence="1" key="1">
    <citation type="submission" date="2023-04" db="EMBL/GenBank/DDBJ databases">
        <title>Draft Genome sequencing of Naganishia species isolated from polar environments using Oxford Nanopore Technology.</title>
        <authorList>
            <person name="Leo P."/>
            <person name="Venkateswaran K."/>
        </authorList>
    </citation>
    <scope>NUCLEOTIDE SEQUENCE</scope>
    <source>
        <strain evidence="1">DBVPG 5303</strain>
    </source>
</reference>
<dbReference type="Proteomes" id="UP001234202">
    <property type="component" value="Unassembled WGS sequence"/>
</dbReference>
<dbReference type="EMBL" id="JASBWV010000035">
    <property type="protein sequence ID" value="KAJ9116766.1"/>
    <property type="molecule type" value="Genomic_DNA"/>
</dbReference>